<sequence length="98" mass="11531">MKTLNKKNITITISIITVLSILIIIWTYLDAKHKIKIKEENQKLENKNELAFNSFFEKPPNIKEQIINSEMPKQNPSQLKKYNINKITVTPYLIYPDL</sequence>
<dbReference type="EMBL" id="BMZZ01000001">
    <property type="protein sequence ID" value="GFZ75102.1"/>
    <property type="molecule type" value="Genomic_DNA"/>
</dbReference>
<proteinExistence type="predicted"/>
<feature type="transmembrane region" description="Helical" evidence="1">
    <location>
        <begin position="9"/>
        <end position="29"/>
    </location>
</feature>
<protein>
    <recommendedName>
        <fullName evidence="4">Secreted protein</fullName>
    </recommendedName>
</protein>
<keyword evidence="1" id="KW-0472">Membrane</keyword>
<keyword evidence="1" id="KW-1133">Transmembrane helix</keyword>
<keyword evidence="1" id="KW-0812">Transmembrane</keyword>
<dbReference type="Proteomes" id="UP000677853">
    <property type="component" value="Unassembled WGS sequence"/>
</dbReference>
<keyword evidence="3" id="KW-1185">Reference proteome</keyword>
<evidence type="ECO:0000256" key="1">
    <source>
        <dbReference type="SAM" id="Phobius"/>
    </source>
</evidence>
<evidence type="ECO:0000313" key="3">
    <source>
        <dbReference type="Proteomes" id="UP000677853"/>
    </source>
</evidence>
<gene>
    <name evidence="2" type="ORF">HPP_0600</name>
</gene>
<comment type="caution">
    <text evidence="2">The sequence shown here is derived from an EMBL/GenBank/DDBJ whole genome shotgun (WGS) entry which is preliminary data.</text>
</comment>
<dbReference type="RefSeq" id="WP_212775306.1">
    <property type="nucleotide sequence ID" value="NZ_BMZZ01000001.1"/>
</dbReference>
<accession>A0ABQ1EJQ3</accession>
<evidence type="ECO:0008006" key="4">
    <source>
        <dbReference type="Google" id="ProtNLM"/>
    </source>
</evidence>
<reference evidence="2 3" key="1">
    <citation type="journal article" date="2021" name="J. Gen. Plant Pathol.">
        <title>Enrichment of phytoplasma genome DNA through a methyl-CpG binding domain-mediated method for efficient genome sequencing.</title>
        <authorList>
            <person name="Nijo T."/>
            <person name="Iwabuchi N."/>
            <person name="Tokuda R."/>
            <person name="Suzuki T."/>
            <person name="Matsumoto O."/>
            <person name="Miyazaki A."/>
            <person name="Maejima K."/>
            <person name="Oshima K."/>
            <person name="Namba S."/>
            <person name="Yamaji Y."/>
        </authorList>
    </citation>
    <scope>NUCLEOTIDE SEQUENCE [LARGE SCALE GENOMIC DNA]</scope>
    <source>
        <strain evidence="2 3">HP</strain>
    </source>
</reference>
<name>A0ABQ1EJQ3_9MOLU</name>
<evidence type="ECO:0000313" key="2">
    <source>
        <dbReference type="EMBL" id="GFZ75102.1"/>
    </source>
</evidence>
<organism evidence="2 3">
    <name type="scientific">Hydrangea phyllody phytoplasma</name>
    <dbReference type="NCBI Taxonomy" id="238673"/>
    <lineage>
        <taxon>Bacteria</taxon>
        <taxon>Bacillati</taxon>
        <taxon>Mycoplasmatota</taxon>
        <taxon>Mollicutes</taxon>
        <taxon>Acholeplasmatales</taxon>
        <taxon>Acholeplasmataceae</taxon>
        <taxon>Candidatus Phytoplasma</taxon>
        <taxon>16SrI (Aster yellows group)</taxon>
    </lineage>
</organism>